<dbReference type="Proteomes" id="UP000559256">
    <property type="component" value="Unassembled WGS sequence"/>
</dbReference>
<dbReference type="GO" id="GO:0005874">
    <property type="term" value="C:microtubule"/>
    <property type="evidence" value="ECO:0007669"/>
    <property type="project" value="TreeGrafter"/>
</dbReference>
<keyword evidence="1" id="KW-0547">Nucleotide-binding</keyword>
<dbReference type="SMART" id="SM00053">
    <property type="entry name" value="DYNc"/>
    <property type="match status" value="1"/>
</dbReference>
<dbReference type="Pfam" id="PF01031">
    <property type="entry name" value="Dynamin_M"/>
    <property type="match status" value="2"/>
</dbReference>
<dbReference type="OrthoDB" id="5061070at2759"/>
<dbReference type="GO" id="GO:0008017">
    <property type="term" value="F:microtubule binding"/>
    <property type="evidence" value="ECO:0007669"/>
    <property type="project" value="TreeGrafter"/>
</dbReference>
<feature type="domain" description="GED" evidence="3">
    <location>
        <begin position="736"/>
        <end position="828"/>
    </location>
</feature>
<dbReference type="EMBL" id="JAACJM010000064">
    <property type="protein sequence ID" value="KAF5353053.1"/>
    <property type="molecule type" value="Genomic_DNA"/>
</dbReference>
<evidence type="ECO:0000256" key="2">
    <source>
        <dbReference type="ARBA" id="ARBA00023134"/>
    </source>
</evidence>
<keyword evidence="6" id="KW-1185">Reference proteome</keyword>
<dbReference type="GO" id="GO:0005737">
    <property type="term" value="C:cytoplasm"/>
    <property type="evidence" value="ECO:0007669"/>
    <property type="project" value="TreeGrafter"/>
</dbReference>
<organism evidence="5 6">
    <name type="scientific">Tetrapyrgos nigripes</name>
    <dbReference type="NCBI Taxonomy" id="182062"/>
    <lineage>
        <taxon>Eukaryota</taxon>
        <taxon>Fungi</taxon>
        <taxon>Dikarya</taxon>
        <taxon>Basidiomycota</taxon>
        <taxon>Agaricomycotina</taxon>
        <taxon>Agaricomycetes</taxon>
        <taxon>Agaricomycetidae</taxon>
        <taxon>Agaricales</taxon>
        <taxon>Marasmiineae</taxon>
        <taxon>Marasmiaceae</taxon>
        <taxon>Tetrapyrgos</taxon>
    </lineage>
</organism>
<dbReference type="GO" id="GO:0003924">
    <property type="term" value="F:GTPase activity"/>
    <property type="evidence" value="ECO:0007669"/>
    <property type="project" value="InterPro"/>
</dbReference>
<accession>A0A8H5FY57</accession>
<dbReference type="Pfam" id="PF02212">
    <property type="entry name" value="GED"/>
    <property type="match status" value="1"/>
</dbReference>
<dbReference type="InterPro" id="IPR027417">
    <property type="entry name" value="P-loop_NTPase"/>
</dbReference>
<dbReference type="SUPFAM" id="SSF52540">
    <property type="entry name" value="P-loop containing nucleoside triphosphate hydrolases"/>
    <property type="match status" value="1"/>
</dbReference>
<dbReference type="InterPro" id="IPR045063">
    <property type="entry name" value="Dynamin_N"/>
</dbReference>
<dbReference type="InterPro" id="IPR003130">
    <property type="entry name" value="GED"/>
</dbReference>
<gene>
    <name evidence="5" type="ORF">D9758_008791</name>
</gene>
<dbReference type="SMART" id="SM00302">
    <property type="entry name" value="GED"/>
    <property type="match status" value="1"/>
</dbReference>
<dbReference type="InterPro" id="IPR030381">
    <property type="entry name" value="G_DYNAMIN_dom"/>
</dbReference>
<comment type="caution">
    <text evidence="5">The sequence shown here is derived from an EMBL/GenBank/DDBJ whole genome shotgun (WGS) entry which is preliminary data.</text>
</comment>
<dbReference type="InterPro" id="IPR020850">
    <property type="entry name" value="GED_dom"/>
</dbReference>
<dbReference type="PANTHER" id="PTHR11566">
    <property type="entry name" value="DYNAMIN"/>
    <property type="match status" value="1"/>
</dbReference>
<dbReference type="InterPro" id="IPR022812">
    <property type="entry name" value="Dynamin"/>
</dbReference>
<dbReference type="CDD" id="cd08771">
    <property type="entry name" value="DLP_1"/>
    <property type="match status" value="1"/>
</dbReference>
<keyword evidence="2" id="KW-0342">GTP-binding</keyword>
<feature type="domain" description="Dynamin-type G" evidence="4">
    <location>
        <begin position="66"/>
        <end position="377"/>
    </location>
</feature>
<dbReference type="GO" id="GO:0005525">
    <property type="term" value="F:GTP binding"/>
    <property type="evidence" value="ECO:0007669"/>
    <property type="project" value="InterPro"/>
</dbReference>
<dbReference type="InterPro" id="IPR001401">
    <property type="entry name" value="Dynamin_GTPase"/>
</dbReference>
<dbReference type="Gene3D" id="3.40.50.300">
    <property type="entry name" value="P-loop containing nucleotide triphosphate hydrolases"/>
    <property type="match status" value="1"/>
</dbReference>
<dbReference type="GO" id="GO:0016020">
    <property type="term" value="C:membrane"/>
    <property type="evidence" value="ECO:0007669"/>
    <property type="project" value="TreeGrafter"/>
</dbReference>
<name>A0A8H5FY57_9AGAR</name>
<dbReference type="AlphaFoldDB" id="A0A8H5FY57"/>
<evidence type="ECO:0000313" key="5">
    <source>
        <dbReference type="EMBL" id="KAF5353053.1"/>
    </source>
</evidence>
<dbReference type="InterPro" id="IPR000375">
    <property type="entry name" value="Dynamin_stalk"/>
</dbReference>
<proteinExistence type="predicted"/>
<dbReference type="PRINTS" id="PR00195">
    <property type="entry name" value="DYNAMIN"/>
</dbReference>
<protein>
    <submittedName>
        <fullName evidence="5">Uncharacterized protein</fullName>
    </submittedName>
</protein>
<evidence type="ECO:0000259" key="3">
    <source>
        <dbReference type="PROSITE" id="PS51388"/>
    </source>
</evidence>
<reference evidence="5 6" key="1">
    <citation type="journal article" date="2020" name="ISME J.">
        <title>Uncovering the hidden diversity of litter-decomposition mechanisms in mushroom-forming fungi.</title>
        <authorList>
            <person name="Floudas D."/>
            <person name="Bentzer J."/>
            <person name="Ahren D."/>
            <person name="Johansson T."/>
            <person name="Persson P."/>
            <person name="Tunlid A."/>
        </authorList>
    </citation>
    <scope>NUCLEOTIDE SEQUENCE [LARGE SCALE GENOMIC DNA]</scope>
    <source>
        <strain evidence="5 6">CBS 291.85</strain>
    </source>
</reference>
<dbReference type="Gene3D" id="1.20.120.1240">
    <property type="entry name" value="Dynamin, middle domain"/>
    <property type="match status" value="1"/>
</dbReference>
<evidence type="ECO:0000313" key="6">
    <source>
        <dbReference type="Proteomes" id="UP000559256"/>
    </source>
</evidence>
<sequence>MSSTTSLSTPTSISDSSDASSLVQDGVAAVPEGNQAVGLASAKLAQGRRRMLDVVNRLQMTGVQVDIDLPQIAVVGIQSAGKSSLIESISGITLPRASGTCTRCPMECNLSYSDKPWKCVVSLRSITDASGQPLGEPRNEPFGPVIVDKSEVEDRIRRAQKAILHPRLPMSQFLEGDVDEAVDGPNATKFSSNCVSLKISGPDVADLSFCDLPGLIRTSSGDGSAGDVDLVEKLVESYIKKPSCIILLAVSCETDFQNQGALQLAKKFDPKGERTVGVLTKPDRIPTGDEALWVRFIKNDVPGYILNNNWYSVKQPNTTELLGGITWAQARANENNFFSMTPPWSDLEPMYRRYLRTVNLVDRLSSILSDLISKRLPEIHSELQASIKKTRSELQTLPKAPSRDPLNEITTLLVRFTTDLSKHLEGVPDSDGLLQKIRPAQEVFRKSIRKSAPNFKPFEKKMSKTYRLQQFPFLKNENEADDDEEGVDDTDESVSAVAEAYEAYSPVARRADIEETKTYYPEATEYSSVPRPKYSPVSLQECCPAAPEADYRSDQYMPEKNTIYIDEVLKRAHEARTRELPGNYPHVVQEHYINQFTRNWSEPAKALCDLVHKLVSEYVFQMIHSHFNDFGQGLLERQIRVIMQEHLKSRLEATLSRIDWLVELESRPFTLNTHYLSDYHDKFLAHYKDARHRVTVTTPCSSLQVSQVLAGLAQMGYPGMKESDLPRLLSDPMEPALTIMADVRAYFQVAYKRFTDNIPLAIDHELVRGLEKDIFDTLTSQLRIYSESEGLQICQELAQESPQVSGRREELTNKLERMQGASRELAKF</sequence>
<dbReference type="PROSITE" id="PS51388">
    <property type="entry name" value="GED"/>
    <property type="match status" value="1"/>
</dbReference>
<evidence type="ECO:0000259" key="4">
    <source>
        <dbReference type="PROSITE" id="PS51718"/>
    </source>
</evidence>
<evidence type="ECO:0000256" key="1">
    <source>
        <dbReference type="ARBA" id="ARBA00022741"/>
    </source>
</evidence>
<dbReference type="PROSITE" id="PS51718">
    <property type="entry name" value="G_DYNAMIN_2"/>
    <property type="match status" value="1"/>
</dbReference>
<dbReference type="Pfam" id="PF00350">
    <property type="entry name" value="Dynamin_N"/>
    <property type="match status" value="1"/>
</dbReference>